<keyword evidence="2" id="KW-0813">Transport</keyword>
<sequence length="237" mass="25881">MMLKISNFCCGYGNMQVVNHLDLEVKKGSVTGILGANGAGKSSLIMAIAGHVEIKNGSIVYNGEDITSCTPMERVSRGIALVPEGRRLFKSMSVYENLIIGGYITRKKDSQTNMEKVFDIFPILGERIRQNAGSLSGGEQQMLAIGRALMTDPKVLMVDELSLGLMPKAIDICYEVIEKLNSLDMTIMLVEQSTKRALQASDNVIVFESGNTVWKGSSNEAKKSSEIIDSMLGLRNH</sequence>
<evidence type="ECO:0000313" key="8">
    <source>
        <dbReference type="Proteomes" id="UP000199073"/>
    </source>
</evidence>
<evidence type="ECO:0000256" key="5">
    <source>
        <dbReference type="ARBA" id="ARBA00022970"/>
    </source>
</evidence>
<dbReference type="PROSITE" id="PS00211">
    <property type="entry name" value="ABC_TRANSPORTER_1"/>
    <property type="match status" value="1"/>
</dbReference>
<dbReference type="GO" id="GO:0005524">
    <property type="term" value="F:ATP binding"/>
    <property type="evidence" value="ECO:0007669"/>
    <property type="project" value="UniProtKB-KW"/>
</dbReference>
<dbReference type="GO" id="GO:0016887">
    <property type="term" value="F:ATP hydrolysis activity"/>
    <property type="evidence" value="ECO:0007669"/>
    <property type="project" value="InterPro"/>
</dbReference>
<dbReference type="STRING" id="91360.SAMN05660330_03503"/>
<proteinExistence type="inferred from homology"/>
<dbReference type="PANTHER" id="PTHR43820">
    <property type="entry name" value="HIGH-AFFINITY BRANCHED-CHAIN AMINO ACID TRANSPORT ATP-BINDING PROTEIN LIVF"/>
    <property type="match status" value="1"/>
</dbReference>
<protein>
    <submittedName>
        <fullName evidence="7">Amino acid/amide ABC transporter ATP-binding protein 2, HAAT family (TC 3.A.1.4.-)</fullName>
    </submittedName>
</protein>
<evidence type="ECO:0000256" key="4">
    <source>
        <dbReference type="ARBA" id="ARBA00022840"/>
    </source>
</evidence>
<gene>
    <name evidence="7" type="ORF">SAMN05660330_03503</name>
</gene>
<dbReference type="GO" id="GO:0015807">
    <property type="term" value="P:L-amino acid transport"/>
    <property type="evidence" value="ECO:0007669"/>
    <property type="project" value="TreeGrafter"/>
</dbReference>
<evidence type="ECO:0000256" key="2">
    <source>
        <dbReference type="ARBA" id="ARBA00022448"/>
    </source>
</evidence>
<dbReference type="GO" id="GO:0015658">
    <property type="term" value="F:branched-chain amino acid transmembrane transporter activity"/>
    <property type="evidence" value="ECO:0007669"/>
    <property type="project" value="TreeGrafter"/>
</dbReference>
<keyword evidence="4 7" id="KW-0067">ATP-binding</keyword>
<dbReference type="InterPro" id="IPR052156">
    <property type="entry name" value="BCAA_Transport_ATP-bd_LivF"/>
</dbReference>
<dbReference type="Gene3D" id="3.40.50.300">
    <property type="entry name" value="P-loop containing nucleotide triphosphate hydrolases"/>
    <property type="match status" value="1"/>
</dbReference>
<dbReference type="RefSeq" id="WP_218121831.1">
    <property type="nucleotide sequence ID" value="NZ_FNJI01000031.1"/>
</dbReference>
<dbReference type="InterPro" id="IPR017871">
    <property type="entry name" value="ABC_transporter-like_CS"/>
</dbReference>
<dbReference type="InterPro" id="IPR003593">
    <property type="entry name" value="AAA+_ATPase"/>
</dbReference>
<dbReference type="EMBL" id="FNJI01000031">
    <property type="protein sequence ID" value="SDP64408.1"/>
    <property type="molecule type" value="Genomic_DNA"/>
</dbReference>
<keyword evidence="5" id="KW-0029">Amino-acid transport</keyword>
<dbReference type="SUPFAM" id="SSF52540">
    <property type="entry name" value="P-loop containing nucleoside triphosphate hydrolases"/>
    <property type="match status" value="1"/>
</dbReference>
<dbReference type="CDD" id="cd03224">
    <property type="entry name" value="ABC_TM1139_LivF_branched"/>
    <property type="match status" value="1"/>
</dbReference>
<dbReference type="InterPro" id="IPR003439">
    <property type="entry name" value="ABC_transporter-like_ATP-bd"/>
</dbReference>
<dbReference type="PANTHER" id="PTHR43820:SF4">
    <property type="entry name" value="HIGH-AFFINITY BRANCHED-CHAIN AMINO ACID TRANSPORT ATP-BINDING PROTEIN LIVF"/>
    <property type="match status" value="1"/>
</dbReference>
<keyword evidence="8" id="KW-1185">Reference proteome</keyword>
<comment type="similarity">
    <text evidence="1">Belongs to the ABC transporter superfamily.</text>
</comment>
<dbReference type="AlphaFoldDB" id="A0A1H0UEJ0"/>
<name>A0A1H0UEJ0_9BACT</name>
<dbReference type="InterPro" id="IPR027417">
    <property type="entry name" value="P-loop_NTPase"/>
</dbReference>
<organism evidence="7 8">
    <name type="scientific">Desulforhopalus singaporensis</name>
    <dbReference type="NCBI Taxonomy" id="91360"/>
    <lineage>
        <taxon>Bacteria</taxon>
        <taxon>Pseudomonadati</taxon>
        <taxon>Thermodesulfobacteriota</taxon>
        <taxon>Desulfobulbia</taxon>
        <taxon>Desulfobulbales</taxon>
        <taxon>Desulfocapsaceae</taxon>
        <taxon>Desulforhopalus</taxon>
    </lineage>
</organism>
<evidence type="ECO:0000256" key="3">
    <source>
        <dbReference type="ARBA" id="ARBA00022741"/>
    </source>
</evidence>
<accession>A0A1H0UEJ0</accession>
<keyword evidence="3" id="KW-0547">Nucleotide-binding</keyword>
<dbReference type="Pfam" id="PF00005">
    <property type="entry name" value="ABC_tran"/>
    <property type="match status" value="1"/>
</dbReference>
<evidence type="ECO:0000256" key="1">
    <source>
        <dbReference type="ARBA" id="ARBA00005417"/>
    </source>
</evidence>
<evidence type="ECO:0000313" key="7">
    <source>
        <dbReference type="EMBL" id="SDP64408.1"/>
    </source>
</evidence>
<dbReference type="PROSITE" id="PS50893">
    <property type="entry name" value="ABC_TRANSPORTER_2"/>
    <property type="match status" value="1"/>
</dbReference>
<feature type="domain" description="ABC transporter" evidence="6">
    <location>
        <begin position="3"/>
        <end position="234"/>
    </location>
</feature>
<dbReference type="SMART" id="SM00382">
    <property type="entry name" value="AAA"/>
    <property type="match status" value="1"/>
</dbReference>
<evidence type="ECO:0000259" key="6">
    <source>
        <dbReference type="PROSITE" id="PS50893"/>
    </source>
</evidence>
<dbReference type="Proteomes" id="UP000199073">
    <property type="component" value="Unassembled WGS sequence"/>
</dbReference>
<reference evidence="7 8" key="1">
    <citation type="submission" date="2016-10" db="EMBL/GenBank/DDBJ databases">
        <authorList>
            <person name="de Groot N.N."/>
        </authorList>
    </citation>
    <scope>NUCLEOTIDE SEQUENCE [LARGE SCALE GENOMIC DNA]</scope>
    <source>
        <strain evidence="7 8">DSM 12130</strain>
    </source>
</reference>